<sequence length="239" mass="24626">MRTLVVTGGAKGIGFGVAERFAGEGWHVVVADSDPQASADAAEKLGAEAAVVDVTDRAGLVDACRAAALRTGGIDALVTSAGITRIGPSAELAEDDWRAVVDVDLTGTFLSCQAAAPHLRDGSAVVTIASTAAFRGMPGRAAYCAAKAGVVALTRCLAAEWAPRVRVNSVAPGWVDTPFLRDAARRGHVDLDELAARPPMKRLSDVTDVVGAVRFLVSDEAGFVTGQTLTVDGGWVWAS</sequence>
<dbReference type="OrthoDB" id="286404at2"/>
<evidence type="ECO:0000313" key="4">
    <source>
        <dbReference type="EMBL" id="TDE09867.1"/>
    </source>
</evidence>
<keyword evidence="2" id="KW-0560">Oxidoreductase</keyword>
<dbReference type="FunFam" id="3.40.50.720:FF:000084">
    <property type="entry name" value="Short-chain dehydrogenase reductase"/>
    <property type="match status" value="1"/>
</dbReference>
<dbReference type="PANTHER" id="PTHR42760">
    <property type="entry name" value="SHORT-CHAIN DEHYDROGENASES/REDUCTASES FAMILY MEMBER"/>
    <property type="match status" value="1"/>
</dbReference>
<dbReference type="AlphaFoldDB" id="A0A4R5DAK5"/>
<dbReference type="SUPFAM" id="SSF51735">
    <property type="entry name" value="NAD(P)-binding Rossmann-fold domains"/>
    <property type="match status" value="1"/>
</dbReference>
<gene>
    <name evidence="4" type="ORF">E1269_12890</name>
</gene>
<evidence type="ECO:0000256" key="2">
    <source>
        <dbReference type="ARBA" id="ARBA00023002"/>
    </source>
</evidence>
<dbReference type="PRINTS" id="PR00080">
    <property type="entry name" value="SDRFAMILY"/>
</dbReference>
<dbReference type="PANTHER" id="PTHR42760:SF123">
    <property type="entry name" value="OXIDOREDUCTASE"/>
    <property type="match status" value="1"/>
</dbReference>
<dbReference type="SMART" id="SM00822">
    <property type="entry name" value="PKS_KR"/>
    <property type="match status" value="1"/>
</dbReference>
<dbReference type="Proteomes" id="UP000294739">
    <property type="component" value="Unassembled WGS sequence"/>
</dbReference>
<dbReference type="InterPro" id="IPR002347">
    <property type="entry name" value="SDR_fam"/>
</dbReference>
<evidence type="ECO:0000259" key="3">
    <source>
        <dbReference type="SMART" id="SM00822"/>
    </source>
</evidence>
<dbReference type="InParanoid" id="A0A4R5DAK5"/>
<dbReference type="Pfam" id="PF13561">
    <property type="entry name" value="adh_short_C2"/>
    <property type="match status" value="1"/>
</dbReference>
<reference evidence="4 5" key="1">
    <citation type="submission" date="2019-03" db="EMBL/GenBank/DDBJ databases">
        <title>Draft genome sequences of novel Actinobacteria.</title>
        <authorList>
            <person name="Sahin N."/>
            <person name="Ay H."/>
            <person name="Saygin H."/>
        </authorList>
    </citation>
    <scope>NUCLEOTIDE SEQUENCE [LARGE SCALE GENOMIC DNA]</scope>
    <source>
        <strain evidence="4 5">5K138</strain>
    </source>
</reference>
<accession>A0A4R5DAK5</accession>
<feature type="domain" description="Ketoreductase" evidence="3">
    <location>
        <begin position="2"/>
        <end position="177"/>
    </location>
</feature>
<organism evidence="4 5">
    <name type="scientific">Jiangella asiatica</name>
    <dbReference type="NCBI Taxonomy" id="2530372"/>
    <lineage>
        <taxon>Bacteria</taxon>
        <taxon>Bacillati</taxon>
        <taxon>Actinomycetota</taxon>
        <taxon>Actinomycetes</taxon>
        <taxon>Jiangellales</taxon>
        <taxon>Jiangellaceae</taxon>
        <taxon>Jiangella</taxon>
    </lineage>
</organism>
<dbReference type="PRINTS" id="PR00081">
    <property type="entry name" value="GDHRDH"/>
</dbReference>
<dbReference type="Gene3D" id="3.40.50.720">
    <property type="entry name" value="NAD(P)-binding Rossmann-like Domain"/>
    <property type="match status" value="1"/>
</dbReference>
<dbReference type="GO" id="GO:0016616">
    <property type="term" value="F:oxidoreductase activity, acting on the CH-OH group of donors, NAD or NADP as acceptor"/>
    <property type="evidence" value="ECO:0007669"/>
    <property type="project" value="UniProtKB-ARBA"/>
</dbReference>
<dbReference type="InterPro" id="IPR020904">
    <property type="entry name" value="Sc_DH/Rdtase_CS"/>
</dbReference>
<evidence type="ECO:0000313" key="5">
    <source>
        <dbReference type="Proteomes" id="UP000294739"/>
    </source>
</evidence>
<comment type="caution">
    <text evidence="4">The sequence shown here is derived from an EMBL/GenBank/DDBJ whole genome shotgun (WGS) entry which is preliminary data.</text>
</comment>
<dbReference type="InterPro" id="IPR036291">
    <property type="entry name" value="NAD(P)-bd_dom_sf"/>
</dbReference>
<evidence type="ECO:0000256" key="1">
    <source>
        <dbReference type="ARBA" id="ARBA00006484"/>
    </source>
</evidence>
<dbReference type="InterPro" id="IPR057326">
    <property type="entry name" value="KR_dom"/>
</dbReference>
<dbReference type="RefSeq" id="WP_131895050.1">
    <property type="nucleotide sequence ID" value="NZ_SMKZ01000016.1"/>
</dbReference>
<comment type="similarity">
    <text evidence="1">Belongs to the short-chain dehydrogenases/reductases (SDR) family.</text>
</comment>
<name>A0A4R5DAK5_9ACTN</name>
<dbReference type="CDD" id="cd05233">
    <property type="entry name" value="SDR_c"/>
    <property type="match status" value="1"/>
</dbReference>
<protein>
    <submittedName>
        <fullName evidence="4">SDR family oxidoreductase</fullName>
    </submittedName>
</protein>
<keyword evidence="5" id="KW-1185">Reference proteome</keyword>
<dbReference type="PROSITE" id="PS00061">
    <property type="entry name" value="ADH_SHORT"/>
    <property type="match status" value="1"/>
</dbReference>
<dbReference type="EMBL" id="SMKZ01000016">
    <property type="protein sequence ID" value="TDE09867.1"/>
    <property type="molecule type" value="Genomic_DNA"/>
</dbReference>
<dbReference type="GO" id="GO:0030497">
    <property type="term" value="P:fatty acid elongation"/>
    <property type="evidence" value="ECO:0007669"/>
    <property type="project" value="TreeGrafter"/>
</dbReference>
<proteinExistence type="inferred from homology"/>